<dbReference type="PIRSF" id="PIRSF002746">
    <property type="entry name" value="Gluconate_transporter"/>
    <property type="match status" value="1"/>
</dbReference>
<dbReference type="GO" id="GO:0015128">
    <property type="term" value="F:gluconate transmembrane transporter activity"/>
    <property type="evidence" value="ECO:0007669"/>
    <property type="project" value="InterPro"/>
</dbReference>
<name>A0A0K2SNH5_LIMPI</name>
<protein>
    <submittedName>
        <fullName evidence="2">Gluconate transporter</fullName>
    </submittedName>
</protein>
<feature type="transmembrane region" description="Helical" evidence="1">
    <location>
        <begin position="100"/>
        <end position="129"/>
    </location>
</feature>
<feature type="transmembrane region" description="Helical" evidence="1">
    <location>
        <begin position="261"/>
        <end position="285"/>
    </location>
</feature>
<dbReference type="OrthoDB" id="9787129at2"/>
<dbReference type="STRING" id="1555112.LIP_2817"/>
<dbReference type="AlphaFoldDB" id="A0A0K2SNH5"/>
<reference evidence="3" key="2">
    <citation type="journal article" date="2016" name="Int. J. Syst. Evol. Microbiol.">
        <title>Complete genome sequence and cell structure of Limnochorda pilosa, a Gram-negative spore-former within the phylum Firmicutes.</title>
        <authorList>
            <person name="Watanabe M."/>
            <person name="Kojima H."/>
            <person name="Fukui M."/>
        </authorList>
    </citation>
    <scope>NUCLEOTIDE SEQUENCE [LARGE SCALE GENOMIC DNA]</scope>
    <source>
        <strain evidence="3">HC45</strain>
    </source>
</reference>
<evidence type="ECO:0000256" key="1">
    <source>
        <dbReference type="SAM" id="Phobius"/>
    </source>
</evidence>
<dbReference type="NCBIfam" id="TIGR00791">
    <property type="entry name" value="gntP"/>
    <property type="match status" value="1"/>
</dbReference>
<dbReference type="GO" id="GO:0005886">
    <property type="term" value="C:plasma membrane"/>
    <property type="evidence" value="ECO:0007669"/>
    <property type="project" value="TreeGrafter"/>
</dbReference>
<gene>
    <name evidence="2" type="ORF">LIP_2817</name>
</gene>
<dbReference type="PANTHER" id="PTHR30354:SF11">
    <property type="entry name" value="PERMEASE"/>
    <property type="match status" value="1"/>
</dbReference>
<evidence type="ECO:0000313" key="2">
    <source>
        <dbReference type="EMBL" id="BAS28646.1"/>
    </source>
</evidence>
<feature type="transmembrane region" description="Helical" evidence="1">
    <location>
        <begin position="330"/>
        <end position="352"/>
    </location>
</feature>
<evidence type="ECO:0000313" key="3">
    <source>
        <dbReference type="Proteomes" id="UP000065807"/>
    </source>
</evidence>
<proteinExistence type="predicted"/>
<dbReference type="Pfam" id="PF02447">
    <property type="entry name" value="GntP_permease"/>
    <property type="match status" value="1"/>
</dbReference>
<feature type="transmembrane region" description="Helical" evidence="1">
    <location>
        <begin position="141"/>
        <end position="159"/>
    </location>
</feature>
<dbReference type="InterPro" id="IPR003474">
    <property type="entry name" value="Glcn_transporter"/>
</dbReference>
<dbReference type="PANTHER" id="PTHR30354">
    <property type="entry name" value="GNT FAMILY GLUCONATE TRANSPORTER"/>
    <property type="match status" value="1"/>
</dbReference>
<feature type="transmembrane region" description="Helical" evidence="1">
    <location>
        <begin position="29"/>
        <end position="49"/>
    </location>
</feature>
<sequence>MVQGAWLLVILAAAIAFIIWGTASLRLHAFLVLLLAAYGVGLVAGMPAADVIGAITAGFGGTMGAIGIVIAAGTIIGFVLERNGGARVMAESVLKVLGEARSALAMAVTGAIVSIPVFCDSGFVILSPLNRSLAARAKKSMALYAVALSMGLYATHVFVPPTPGPIAAAGTLNADLGTVILLGLVVTIPVVAVTYWFATFMGRRVQIDPVEAPLAEAAATAEPQHRPSVLASFAPIAVPVILIALKSVADYPTHPLGTGNLAGFFSFIGHPISALLLGVFLAFWASGRFDEKVIRDWAGEGLKNAGNIVLITGAGGALGKVLQTTPIADYLGSSLATFSLGIFLPFLIAAALKTAQGSSTVAIITTAAIVSPLLPAMGLAGGFGPALVVLAIGAGSMTVSHANDSYFWVVSQFSGMNVAQAYQLQTISSGVAGVAGILSVWVLSLFLV</sequence>
<feature type="transmembrane region" description="Helical" evidence="1">
    <location>
        <begin position="422"/>
        <end position="447"/>
    </location>
</feature>
<keyword evidence="1" id="KW-0472">Membrane</keyword>
<feature type="transmembrane region" description="Helical" evidence="1">
    <location>
        <begin position="61"/>
        <end position="80"/>
    </location>
</feature>
<dbReference type="EMBL" id="AP014924">
    <property type="protein sequence ID" value="BAS28646.1"/>
    <property type="molecule type" value="Genomic_DNA"/>
</dbReference>
<reference evidence="3" key="1">
    <citation type="submission" date="2015-07" db="EMBL/GenBank/DDBJ databases">
        <title>Complete genome sequence and phylogenetic analysis of Limnochorda pilosa.</title>
        <authorList>
            <person name="Watanabe M."/>
            <person name="Kojima H."/>
            <person name="Fukui M."/>
        </authorList>
    </citation>
    <scope>NUCLEOTIDE SEQUENCE [LARGE SCALE GENOMIC DNA]</scope>
    <source>
        <strain evidence="3">HC45</strain>
    </source>
</reference>
<feature type="transmembrane region" description="Helical" evidence="1">
    <location>
        <begin position="383"/>
        <end position="402"/>
    </location>
</feature>
<dbReference type="PATRIC" id="fig|1555112.3.peg.2861"/>
<keyword evidence="1" id="KW-0812">Transmembrane</keyword>
<dbReference type="Proteomes" id="UP000065807">
    <property type="component" value="Chromosome"/>
</dbReference>
<feature type="transmembrane region" description="Helical" evidence="1">
    <location>
        <begin position="5"/>
        <end position="23"/>
    </location>
</feature>
<keyword evidence="1" id="KW-1133">Transmembrane helix</keyword>
<dbReference type="RefSeq" id="WP_068139303.1">
    <property type="nucleotide sequence ID" value="NZ_AP014924.1"/>
</dbReference>
<keyword evidence="3" id="KW-1185">Reference proteome</keyword>
<feature type="transmembrane region" description="Helical" evidence="1">
    <location>
        <begin position="229"/>
        <end position="249"/>
    </location>
</feature>
<feature type="transmembrane region" description="Helical" evidence="1">
    <location>
        <begin position="179"/>
        <end position="198"/>
    </location>
</feature>
<organism evidence="2 3">
    <name type="scientific">Limnochorda pilosa</name>
    <dbReference type="NCBI Taxonomy" id="1555112"/>
    <lineage>
        <taxon>Bacteria</taxon>
        <taxon>Bacillati</taxon>
        <taxon>Bacillota</taxon>
        <taxon>Limnochordia</taxon>
        <taxon>Limnochordales</taxon>
        <taxon>Limnochordaceae</taxon>
        <taxon>Limnochorda</taxon>
    </lineage>
</organism>
<dbReference type="KEGG" id="lpil:LIP_2817"/>
<accession>A0A0K2SNH5</accession>